<dbReference type="Proteomes" id="UP000285712">
    <property type="component" value="Unassembled WGS sequence"/>
</dbReference>
<dbReference type="OrthoDB" id="1703565at2759"/>
<feature type="domain" description="UBC core" evidence="13">
    <location>
        <begin position="5"/>
        <end position="158"/>
    </location>
</feature>
<feature type="region of interest" description="Disordered" evidence="12">
    <location>
        <begin position="123"/>
        <end position="142"/>
    </location>
</feature>
<evidence type="ECO:0000256" key="3">
    <source>
        <dbReference type="ARBA" id="ARBA00022679"/>
    </source>
</evidence>
<dbReference type="EMBL" id="QUTC01004593">
    <property type="protein sequence ID" value="RHY63590.1"/>
    <property type="molecule type" value="Genomic_DNA"/>
</dbReference>
<keyword evidence="6 11" id="KW-0067">ATP-binding</keyword>
<dbReference type="Proteomes" id="UP000265427">
    <property type="component" value="Unassembled WGS sequence"/>
</dbReference>
<dbReference type="PROSITE" id="PS50127">
    <property type="entry name" value="UBC_2"/>
    <property type="match status" value="1"/>
</dbReference>
<feature type="compositionally biased region" description="Basic and acidic residues" evidence="12">
    <location>
        <begin position="130"/>
        <end position="142"/>
    </location>
</feature>
<evidence type="ECO:0000313" key="30">
    <source>
        <dbReference type="Proteomes" id="UP000266239"/>
    </source>
</evidence>
<evidence type="ECO:0000256" key="11">
    <source>
        <dbReference type="RuleBase" id="RU362109"/>
    </source>
</evidence>
<reference evidence="15 38" key="5">
    <citation type="submission" date="2019-06" db="EMBL/GenBank/DDBJ databases">
        <title>Genomics analysis of Aphanomyces spp. identifies a new class of oomycete effector associated with host adaptation.</title>
        <authorList>
            <person name="Gaulin E."/>
        </authorList>
    </citation>
    <scope>NUCLEOTIDE SEQUENCE [LARGE SCALE GENOMIC DNA]</scope>
    <source>
        <strain evidence="15 38">E</strain>
    </source>
</reference>
<gene>
    <name evidence="15" type="ORF">AaE_014146</name>
    <name evidence="26" type="ORF">B5M09_000474</name>
    <name evidence="17" type="ORF">DYB25_004630</name>
    <name evidence="24" type="ORF">DYB26_009955</name>
    <name evidence="25" type="ORF">DYB28_003648</name>
    <name evidence="18" type="ORF">DYB30_013633</name>
    <name evidence="23" type="ORF">DYB31_010878</name>
    <name evidence="19" type="ORF">DYB34_004363</name>
    <name evidence="21" type="ORF">DYB35_007614</name>
    <name evidence="16" type="ORF">DYB36_009196</name>
    <name evidence="22" type="ORF">DYB37_006763</name>
    <name evidence="20" type="ORF">DYB38_001672</name>
    <name evidence="14" type="ORF">H257_07025</name>
</gene>
<evidence type="ECO:0000313" key="34">
    <source>
        <dbReference type="Proteomes" id="UP000284702"/>
    </source>
</evidence>
<evidence type="ECO:0000313" key="14">
    <source>
        <dbReference type="EMBL" id="ETV79803.1"/>
    </source>
</evidence>
<reference evidence="27 28" key="4">
    <citation type="submission" date="2018-08" db="EMBL/GenBank/DDBJ databases">
        <title>Aphanomyces genome sequencing and annotation.</title>
        <authorList>
            <person name="Minardi D."/>
            <person name="Oidtmann B."/>
            <person name="Van Der Giezen M."/>
            <person name="Studholme D.J."/>
        </authorList>
    </citation>
    <scope>NUCLEOTIDE SEQUENCE [LARGE SCALE GENOMIC DNA]</scope>
    <source>
        <strain evidence="23 29">197901</strain>
        <strain evidence="18 31">D2</strain>
        <strain evidence="22 35">Da</strain>
        <strain evidence="24 37">FDL457</strain>
        <strain evidence="16 27">Kv</strain>
        <strain evidence="20 28">SA</strain>
        <strain evidence="19 33">Si</strain>
        <strain evidence="21 36">Sv</strain>
        <strain evidence="17 30">Yx</strain>
    </source>
</reference>
<evidence type="ECO:0000313" key="32">
    <source>
        <dbReference type="Proteomes" id="UP000275652"/>
    </source>
</evidence>
<reference evidence="25 32" key="2">
    <citation type="journal article" date="2018" name="J. Invertebr. Pathol.">
        <title>New genotyping method for the causative agent of crayfish plague (Aphanomyces astaci) based on whole genome data.</title>
        <authorList>
            <person name="Minardi D."/>
            <person name="Studholme D.J."/>
            <person name="van der Giezen M."/>
            <person name="Pretto T."/>
            <person name="Oidtmann B."/>
        </authorList>
    </citation>
    <scope>NUCLEOTIDE SEQUENCE [LARGE SCALE GENOMIC DNA]</scope>
    <source>
        <strain evidence="25 32">KB13</strain>
    </source>
</reference>
<dbReference type="Proteomes" id="UP000266196">
    <property type="component" value="Unassembled WGS sequence"/>
</dbReference>
<organism evidence="14">
    <name type="scientific">Aphanomyces astaci</name>
    <name type="common">Crayfish plague agent</name>
    <dbReference type="NCBI Taxonomy" id="112090"/>
    <lineage>
        <taxon>Eukaryota</taxon>
        <taxon>Sar</taxon>
        <taxon>Stramenopiles</taxon>
        <taxon>Oomycota</taxon>
        <taxon>Saprolegniomycetes</taxon>
        <taxon>Saprolegniales</taxon>
        <taxon>Verrucalvaceae</taxon>
        <taxon>Aphanomyces</taxon>
    </lineage>
</organism>
<evidence type="ECO:0000313" key="38">
    <source>
        <dbReference type="Proteomes" id="UP000469452"/>
    </source>
</evidence>
<dbReference type="CDD" id="cd23798">
    <property type="entry name" value="UBCc_UBE2I"/>
    <property type="match status" value="1"/>
</dbReference>
<dbReference type="Proteomes" id="UP000285430">
    <property type="component" value="Unassembled WGS sequence"/>
</dbReference>
<dbReference type="GeneID" id="20809021"/>
<evidence type="ECO:0000256" key="12">
    <source>
        <dbReference type="SAM" id="MobiDB-lite"/>
    </source>
</evidence>
<keyword evidence="3" id="KW-0808">Transferase</keyword>
<evidence type="ECO:0000313" key="33">
    <source>
        <dbReference type="Proteomes" id="UP000283543"/>
    </source>
</evidence>
<evidence type="ECO:0000313" key="20">
    <source>
        <dbReference type="EMBL" id="RHY63590.1"/>
    </source>
</evidence>
<evidence type="ECO:0000313" key="23">
    <source>
        <dbReference type="EMBL" id="RHZ30397.1"/>
    </source>
</evidence>
<protein>
    <recommendedName>
        <fullName evidence="8">SUMO-conjugating enzyme UBC9</fullName>
    </recommendedName>
    <alternativeName>
        <fullName evidence="9">Ubiquitin carrier protein 9</fullName>
    </alternativeName>
</protein>
<dbReference type="EMBL" id="QUTG01003508">
    <property type="protein sequence ID" value="RHY91304.1"/>
    <property type="molecule type" value="Genomic_DNA"/>
</dbReference>
<dbReference type="EMBL" id="QUTI01024351">
    <property type="protein sequence ID" value="RLO06856.1"/>
    <property type="molecule type" value="Genomic_DNA"/>
</dbReference>
<comment type="pathway">
    <text evidence="2">Protein modification; protein sumoylation.</text>
</comment>
<dbReference type="Proteomes" id="UP000284702">
    <property type="component" value="Unassembled WGS sequence"/>
</dbReference>
<dbReference type="Proteomes" id="UP000265716">
    <property type="component" value="Unassembled WGS sequence"/>
</dbReference>
<dbReference type="EMBL" id="QUTA01002842">
    <property type="protein sequence ID" value="RHY25739.1"/>
    <property type="molecule type" value="Genomic_DNA"/>
</dbReference>
<dbReference type="EMBL" id="QUTH01006405">
    <property type="protein sequence ID" value="RHZ07325.1"/>
    <property type="molecule type" value="Genomic_DNA"/>
</dbReference>
<evidence type="ECO:0000313" key="31">
    <source>
        <dbReference type="Proteomes" id="UP000266643"/>
    </source>
</evidence>
<evidence type="ECO:0000313" key="19">
    <source>
        <dbReference type="EMBL" id="RHY52593.1"/>
    </source>
</evidence>
<evidence type="ECO:0000256" key="4">
    <source>
        <dbReference type="ARBA" id="ARBA00022741"/>
    </source>
</evidence>
<dbReference type="EMBL" id="QUTF01008680">
    <property type="protein sequence ID" value="RHZ38419.1"/>
    <property type="molecule type" value="Genomic_DNA"/>
</dbReference>
<dbReference type="Proteomes" id="UP000266643">
    <property type="component" value="Unassembled WGS sequence"/>
</dbReference>
<dbReference type="EMBL" id="KI913127">
    <property type="protein sequence ID" value="ETV79803.1"/>
    <property type="molecule type" value="Genomic_DNA"/>
</dbReference>
<dbReference type="GO" id="GO:0005694">
    <property type="term" value="C:chromosome"/>
    <property type="evidence" value="ECO:0007669"/>
    <property type="project" value="UniProtKB-ARBA"/>
</dbReference>
<evidence type="ECO:0000313" key="27">
    <source>
        <dbReference type="Proteomes" id="UP000265427"/>
    </source>
</evidence>
<dbReference type="EMBL" id="QUTE01007139">
    <property type="protein sequence ID" value="RHZ30397.1"/>
    <property type="molecule type" value="Genomic_DNA"/>
</dbReference>
<evidence type="ECO:0000256" key="5">
    <source>
        <dbReference type="ARBA" id="ARBA00022786"/>
    </source>
</evidence>
<evidence type="ECO:0000313" key="22">
    <source>
        <dbReference type="EMBL" id="RHZ07325.1"/>
    </source>
</evidence>
<dbReference type="GO" id="GO:0005634">
    <property type="term" value="C:nucleus"/>
    <property type="evidence" value="ECO:0007669"/>
    <property type="project" value="UniProtKB-SubCell"/>
</dbReference>
<evidence type="ECO:0000313" key="37">
    <source>
        <dbReference type="Proteomes" id="UP000286510"/>
    </source>
</evidence>
<dbReference type="EMBL" id="QUSZ01005266">
    <property type="protein sequence ID" value="RHY10441.1"/>
    <property type="molecule type" value="Genomic_DNA"/>
</dbReference>
<dbReference type="STRING" id="112090.W4GLL3"/>
<dbReference type="Pfam" id="PF00179">
    <property type="entry name" value="UQ_con"/>
    <property type="match status" value="1"/>
</dbReference>
<evidence type="ECO:0000256" key="2">
    <source>
        <dbReference type="ARBA" id="ARBA00004718"/>
    </source>
</evidence>
<evidence type="ECO:0000313" key="25">
    <source>
        <dbReference type="EMBL" id="RLO06856.1"/>
    </source>
</evidence>
<keyword evidence="4 11" id="KW-0547">Nucleotide-binding</keyword>
<comment type="subcellular location">
    <subcellularLocation>
        <location evidence="1">Nucleus</location>
    </subcellularLocation>
</comment>
<comment type="similarity">
    <text evidence="11">Belongs to the ubiquitin-conjugating enzyme family.</text>
</comment>
<dbReference type="Proteomes" id="UP000286510">
    <property type="component" value="Unassembled WGS sequence"/>
</dbReference>
<dbReference type="InterPro" id="IPR050113">
    <property type="entry name" value="Ub_conjugating_enzyme"/>
</dbReference>
<evidence type="ECO:0000313" key="17">
    <source>
        <dbReference type="EMBL" id="RHY25739.1"/>
    </source>
</evidence>
<keyword evidence="5 11" id="KW-0833">Ubl conjugation pathway</keyword>
<proteinExistence type="inferred from homology"/>
<evidence type="ECO:0000313" key="36">
    <source>
        <dbReference type="Proteomes" id="UP000285712"/>
    </source>
</evidence>
<dbReference type="PROSITE" id="PS00183">
    <property type="entry name" value="UBC_1"/>
    <property type="match status" value="1"/>
</dbReference>
<reference evidence="14" key="1">
    <citation type="submission" date="2013-12" db="EMBL/GenBank/DDBJ databases">
        <title>The Genome Sequence of Aphanomyces astaci APO3.</title>
        <authorList>
            <consortium name="The Broad Institute Genomics Platform"/>
            <person name="Russ C."/>
            <person name="Tyler B."/>
            <person name="van West P."/>
            <person name="Dieguez-Uribeondo J."/>
            <person name="Young S.K."/>
            <person name="Zeng Q."/>
            <person name="Gargeya S."/>
            <person name="Fitzgerald M."/>
            <person name="Abouelleil A."/>
            <person name="Alvarado L."/>
            <person name="Chapman S.B."/>
            <person name="Gainer-Dewar J."/>
            <person name="Goldberg J."/>
            <person name="Griggs A."/>
            <person name="Gujja S."/>
            <person name="Hansen M."/>
            <person name="Howarth C."/>
            <person name="Imamovic A."/>
            <person name="Ireland A."/>
            <person name="Larimer J."/>
            <person name="McCowan C."/>
            <person name="Murphy C."/>
            <person name="Pearson M."/>
            <person name="Poon T.W."/>
            <person name="Priest M."/>
            <person name="Roberts A."/>
            <person name="Saif S."/>
            <person name="Shea T."/>
            <person name="Sykes S."/>
            <person name="Wortman J."/>
            <person name="Nusbaum C."/>
            <person name="Birren B."/>
        </authorList>
    </citation>
    <scope>NUCLEOTIDE SEQUENCE [LARGE SCALE GENOMIC DNA]</scope>
    <source>
        <strain evidence="14">APO3</strain>
    </source>
</reference>
<dbReference type="Proteomes" id="UP000275652">
    <property type="component" value="Unassembled WGS sequence"/>
</dbReference>
<evidence type="ECO:0000256" key="6">
    <source>
        <dbReference type="ARBA" id="ARBA00022840"/>
    </source>
</evidence>
<evidence type="ECO:0000259" key="13">
    <source>
        <dbReference type="PROSITE" id="PS50127"/>
    </source>
</evidence>
<dbReference type="EMBL" id="QUTB01005920">
    <property type="protein sequence ID" value="RHY52593.1"/>
    <property type="molecule type" value="Genomic_DNA"/>
</dbReference>
<dbReference type="Proteomes" id="UP000469452">
    <property type="component" value="Unassembled WGS sequence"/>
</dbReference>
<evidence type="ECO:0000313" key="28">
    <source>
        <dbReference type="Proteomes" id="UP000265716"/>
    </source>
</evidence>
<keyword evidence="34" id="KW-1185">Reference proteome</keyword>
<sequence>MGDSMAAQRLRQERKNWRRDHPAGFWARPIASEDGSLNIMSWSAGIPGKAGTIWEGGTYKMTLGFSEDYPSKPPLCKFVPPLYHPNVYPSGTVCLSILNEDKDWKPSVTIKQILKGVQDLLDSPNMADPAQREPFQDLKNDPEEYKRKVKAIALRNRDNQ</sequence>
<dbReference type="RefSeq" id="XP_009830739.1">
    <property type="nucleotide sequence ID" value="XM_009832437.1"/>
</dbReference>
<evidence type="ECO:0000313" key="15">
    <source>
        <dbReference type="EMBL" id="KAF0706371.1"/>
    </source>
</evidence>
<evidence type="ECO:0000256" key="1">
    <source>
        <dbReference type="ARBA" id="ARBA00004123"/>
    </source>
</evidence>
<dbReference type="FunFam" id="3.10.110.10:FF:000035">
    <property type="entry name" value="SUMO-conjugating enzyme ubc9"/>
    <property type="match status" value="1"/>
</dbReference>
<dbReference type="SMART" id="SM00212">
    <property type="entry name" value="UBCc"/>
    <property type="match status" value="1"/>
</dbReference>
<evidence type="ECO:0000256" key="10">
    <source>
        <dbReference type="PROSITE-ProRule" id="PRU10133"/>
    </source>
</evidence>
<evidence type="ECO:0000313" key="18">
    <source>
        <dbReference type="EMBL" id="RHY46568.1"/>
    </source>
</evidence>
<name>W4GLL3_APHAT</name>
<dbReference type="InterPro" id="IPR000608">
    <property type="entry name" value="UBC"/>
</dbReference>
<dbReference type="EMBL" id="MZMZ02002655">
    <property type="protein sequence ID" value="RQM24758.1"/>
    <property type="molecule type" value="Genomic_DNA"/>
</dbReference>
<evidence type="ECO:0000313" key="35">
    <source>
        <dbReference type="Proteomes" id="UP000285430"/>
    </source>
</evidence>
<keyword evidence="7" id="KW-0539">Nucleus</keyword>
<evidence type="ECO:0000313" key="21">
    <source>
        <dbReference type="EMBL" id="RHY91304.1"/>
    </source>
</evidence>
<dbReference type="Proteomes" id="UP000266239">
    <property type="component" value="Unassembled WGS sequence"/>
</dbReference>
<dbReference type="EMBL" id="QUTD01008353">
    <property type="protein sequence ID" value="RHY46568.1"/>
    <property type="molecule type" value="Genomic_DNA"/>
</dbReference>
<dbReference type="AlphaFoldDB" id="W4GLL3"/>
<evidence type="ECO:0000256" key="8">
    <source>
        <dbReference type="ARBA" id="ARBA00039165"/>
    </source>
</evidence>
<accession>W4GLL3</accession>
<reference evidence="26 34" key="3">
    <citation type="submission" date="2018-07" db="EMBL/GenBank/DDBJ databases">
        <title>Annotation of Aphanomyces astaci genome assembly.</title>
        <authorList>
            <person name="Studholme D.J."/>
        </authorList>
    </citation>
    <scope>NUCLEOTIDE SEQUENCE [LARGE SCALE GENOMIC DNA]</scope>
    <source>
        <strain evidence="26">Pc</strain>
    </source>
</reference>
<dbReference type="InterPro" id="IPR023313">
    <property type="entry name" value="UBQ-conjugating_AS"/>
</dbReference>
<evidence type="ECO:0000313" key="29">
    <source>
        <dbReference type="Proteomes" id="UP000266196"/>
    </source>
</evidence>
<dbReference type="Proteomes" id="UP000283543">
    <property type="component" value="Unassembled WGS sequence"/>
</dbReference>
<evidence type="ECO:0000313" key="26">
    <source>
        <dbReference type="EMBL" id="RQM24758.1"/>
    </source>
</evidence>
<feature type="active site" description="Glycyl thioester intermediate" evidence="10">
    <location>
        <position position="94"/>
    </location>
</feature>
<dbReference type="InterPro" id="IPR016135">
    <property type="entry name" value="UBQ-conjugating_enzyme/RWD"/>
</dbReference>
<dbReference type="EMBL" id="VJMI01019803">
    <property type="protein sequence ID" value="KAF0706371.1"/>
    <property type="molecule type" value="Genomic_DNA"/>
</dbReference>
<evidence type="ECO:0000313" key="24">
    <source>
        <dbReference type="EMBL" id="RHZ38419.1"/>
    </source>
</evidence>
<evidence type="ECO:0000256" key="7">
    <source>
        <dbReference type="ARBA" id="ARBA00023242"/>
    </source>
</evidence>
<dbReference type="Gene3D" id="3.10.110.10">
    <property type="entry name" value="Ubiquitin Conjugating Enzyme"/>
    <property type="match status" value="1"/>
</dbReference>
<dbReference type="SUPFAM" id="SSF54495">
    <property type="entry name" value="UBC-like"/>
    <property type="match status" value="1"/>
</dbReference>
<dbReference type="PANTHER" id="PTHR24067">
    <property type="entry name" value="UBIQUITIN-CONJUGATING ENZYME E2"/>
    <property type="match status" value="1"/>
</dbReference>
<evidence type="ECO:0000313" key="16">
    <source>
        <dbReference type="EMBL" id="RHY10441.1"/>
    </source>
</evidence>
<evidence type="ECO:0000256" key="9">
    <source>
        <dbReference type="ARBA" id="ARBA00044296"/>
    </source>
</evidence>
<dbReference type="GO" id="GO:0005524">
    <property type="term" value="F:ATP binding"/>
    <property type="evidence" value="ECO:0007669"/>
    <property type="project" value="UniProtKB-UniRule"/>
</dbReference>
<dbReference type="VEuPathDB" id="FungiDB:H257_07025"/>
<dbReference type="GO" id="GO:0019787">
    <property type="term" value="F:ubiquitin-like protein transferase activity"/>
    <property type="evidence" value="ECO:0007669"/>
    <property type="project" value="UniProtKB-ARBA"/>
</dbReference>